<dbReference type="PANTHER" id="PTHR10773:SF19">
    <property type="match status" value="1"/>
</dbReference>
<feature type="region of interest" description="Disordered" evidence="2">
    <location>
        <begin position="47"/>
        <end position="84"/>
    </location>
</feature>
<dbReference type="EMBL" id="OU896711">
    <property type="protein sequence ID" value="CAH1171058.1"/>
    <property type="molecule type" value="Genomic_DNA"/>
</dbReference>
<feature type="domain" description="DUF7869" evidence="3">
    <location>
        <begin position="626"/>
        <end position="705"/>
    </location>
</feature>
<evidence type="ECO:0000256" key="2">
    <source>
        <dbReference type="SAM" id="MobiDB-lite"/>
    </source>
</evidence>
<evidence type="ECO:0000313" key="5">
    <source>
        <dbReference type="Proteomes" id="UP001153737"/>
    </source>
</evidence>
<sequence length="751" mass="85264">MQDVYGLLGSKSTLVCRYLKSKRTALILKLAAKSGRRWQVIAPDALPPTRVNSKRSTEDVPESSKTEKQLFETETHGSPPAGCEVTASTNADLTKIDTVEVPIGPMDVKAWVNKLPDPLQPTLFMDTESTTENVPKTSKTDLTELQALSNNVMQCEPIQEETEKYISPLTECGATAPTMTDLTAVDPNEVSIEQMAREAQNSSLVDDIFTGKSLGTESDNVSNDINTDSTDEEEQDPFHNSDDDEVDPDYDLSNSGSRSGSEIRDDEPATGIEIENVNEPITRKRKRGKFNKRTLAKKMRNCGEEYESKTRGRVNKRSMKPPCHNCKLNCTEKIDENYRKEIFAIFWGMGDLQRQREFIKDSTQAIIPKYQRITLNRKRERSTNKSYSIMKDGETIRVCKTFFKNTFDLSDRAIRTTFLKTDRSTGVLSLEMRGKHGKDRKLDKELVKSAKVHIEKIPRIPSHYCRSQSSREYIDGGKSIAELHRDYLKERKESNLAGISYCQYRAIFKSYNLSFFTPKKDQCEVCLIYQNTKQNTTEYENHILEKDLSRLEKENDKKNTSDSTVVAVYDLQAVLSCPQGEASSYYYISKLAVYNLTIAELKGDKSVNCYTWDETQGKRGVIEIGSCVLKYLQHLNDKADCPIDVVFYSDNCCGQQKNNFMMAMYKYGVTTLKNIKSITHKFLVKGHTQNEGDSAHSTIEREVKRGLRSGPIYLPAQYAMAMKTAKKSGKPYLVHELSHEDFFDIKALRDS</sequence>
<gene>
    <name evidence="4" type="ORF">PHAECO_LOCUS9164</name>
</gene>
<name>A0A9P0GWH0_PHACE</name>
<reference evidence="4" key="2">
    <citation type="submission" date="2022-10" db="EMBL/GenBank/DDBJ databases">
        <authorList>
            <consortium name="ENA_rothamsted_submissions"/>
            <consortium name="culmorum"/>
            <person name="King R."/>
        </authorList>
    </citation>
    <scope>NUCLEOTIDE SEQUENCE</scope>
</reference>
<protein>
    <recommendedName>
        <fullName evidence="3">DUF7869 domain-containing protein</fullName>
    </recommendedName>
</protein>
<dbReference type="PANTHER" id="PTHR10773">
    <property type="entry name" value="DNA-DIRECTED RNA POLYMERASES I, II, AND III SUBUNIT RPABC2"/>
    <property type="match status" value="1"/>
</dbReference>
<dbReference type="OrthoDB" id="434783at2759"/>
<keyword evidence="1" id="KW-0175">Coiled coil</keyword>
<evidence type="ECO:0000259" key="3">
    <source>
        <dbReference type="Pfam" id="PF25273"/>
    </source>
</evidence>
<evidence type="ECO:0000256" key="1">
    <source>
        <dbReference type="SAM" id="Coils"/>
    </source>
</evidence>
<organism evidence="4 5">
    <name type="scientific">Phaedon cochleariae</name>
    <name type="common">Mustard beetle</name>
    <dbReference type="NCBI Taxonomy" id="80249"/>
    <lineage>
        <taxon>Eukaryota</taxon>
        <taxon>Metazoa</taxon>
        <taxon>Ecdysozoa</taxon>
        <taxon>Arthropoda</taxon>
        <taxon>Hexapoda</taxon>
        <taxon>Insecta</taxon>
        <taxon>Pterygota</taxon>
        <taxon>Neoptera</taxon>
        <taxon>Endopterygota</taxon>
        <taxon>Coleoptera</taxon>
        <taxon>Polyphaga</taxon>
        <taxon>Cucujiformia</taxon>
        <taxon>Chrysomeloidea</taxon>
        <taxon>Chrysomelidae</taxon>
        <taxon>Chrysomelinae</taxon>
        <taxon>Chrysomelini</taxon>
        <taxon>Phaedon</taxon>
    </lineage>
</organism>
<dbReference type="AlphaFoldDB" id="A0A9P0GWH0"/>
<dbReference type="Pfam" id="PF25273">
    <property type="entry name" value="DUF7869"/>
    <property type="match status" value="1"/>
</dbReference>
<proteinExistence type="predicted"/>
<accession>A0A9P0GWH0</accession>
<dbReference type="InterPro" id="IPR057191">
    <property type="entry name" value="DUF7869"/>
</dbReference>
<feature type="coiled-coil region" evidence="1">
    <location>
        <begin position="534"/>
        <end position="561"/>
    </location>
</feature>
<reference evidence="4" key="1">
    <citation type="submission" date="2022-01" db="EMBL/GenBank/DDBJ databases">
        <authorList>
            <person name="King R."/>
        </authorList>
    </citation>
    <scope>NUCLEOTIDE SEQUENCE</scope>
</reference>
<keyword evidence="5" id="KW-1185">Reference proteome</keyword>
<feature type="compositionally biased region" description="Basic and acidic residues" evidence="2">
    <location>
        <begin position="55"/>
        <end position="75"/>
    </location>
</feature>
<feature type="compositionally biased region" description="Polar residues" evidence="2">
    <location>
        <begin position="213"/>
        <end position="228"/>
    </location>
</feature>
<dbReference type="Proteomes" id="UP001153737">
    <property type="component" value="Chromosome 5"/>
</dbReference>
<evidence type="ECO:0000313" key="4">
    <source>
        <dbReference type="EMBL" id="CAH1171058.1"/>
    </source>
</evidence>
<feature type="region of interest" description="Disordered" evidence="2">
    <location>
        <begin position="210"/>
        <end position="290"/>
    </location>
</feature>